<evidence type="ECO:0000256" key="2">
    <source>
        <dbReference type="ARBA" id="ARBA00022692"/>
    </source>
</evidence>
<feature type="transmembrane region" description="Helical" evidence="5">
    <location>
        <begin position="54"/>
        <end position="83"/>
    </location>
</feature>
<name>A0ABP6V4Y1_9PSEU</name>
<evidence type="ECO:0000256" key="1">
    <source>
        <dbReference type="ARBA" id="ARBA00004141"/>
    </source>
</evidence>
<dbReference type="InterPro" id="IPR032808">
    <property type="entry name" value="DoxX"/>
</dbReference>
<keyword evidence="4 5" id="KW-0472">Membrane</keyword>
<dbReference type="Proteomes" id="UP001500689">
    <property type="component" value="Unassembled WGS sequence"/>
</dbReference>
<dbReference type="Pfam" id="PF13564">
    <property type="entry name" value="DoxX_2"/>
    <property type="match status" value="1"/>
</dbReference>
<evidence type="ECO:0000256" key="5">
    <source>
        <dbReference type="SAM" id="Phobius"/>
    </source>
</evidence>
<organism evidence="6 7">
    <name type="scientific">Amycolatopsis ultiminotia</name>
    <dbReference type="NCBI Taxonomy" id="543629"/>
    <lineage>
        <taxon>Bacteria</taxon>
        <taxon>Bacillati</taxon>
        <taxon>Actinomycetota</taxon>
        <taxon>Actinomycetes</taxon>
        <taxon>Pseudonocardiales</taxon>
        <taxon>Pseudonocardiaceae</taxon>
        <taxon>Amycolatopsis</taxon>
    </lineage>
</organism>
<keyword evidence="3 5" id="KW-1133">Transmembrane helix</keyword>
<comment type="caution">
    <text evidence="6">The sequence shown here is derived from an EMBL/GenBank/DDBJ whole genome shotgun (WGS) entry which is preliminary data.</text>
</comment>
<keyword evidence="7" id="KW-1185">Reference proteome</keyword>
<accession>A0ABP6V4Y1</accession>
<dbReference type="EMBL" id="BAAAZN010000001">
    <property type="protein sequence ID" value="GAA3527080.1"/>
    <property type="molecule type" value="Genomic_DNA"/>
</dbReference>
<feature type="transmembrane region" description="Helical" evidence="5">
    <location>
        <begin position="95"/>
        <end position="114"/>
    </location>
</feature>
<evidence type="ECO:0000313" key="7">
    <source>
        <dbReference type="Proteomes" id="UP001500689"/>
    </source>
</evidence>
<gene>
    <name evidence="6" type="ORF">GCM10022222_07600</name>
</gene>
<sequence>MSIAATVLSVLLAAVFLFSGGRKIPGGETAAGEAAHLRIPLTGYRTIGAAEVAGAAGLIIGIFFAPLGIAAAAGLVLLMPGALIAHLRAGDPASAWAPAAALTVVAAVTLVLRITTA</sequence>
<comment type="subcellular location">
    <subcellularLocation>
        <location evidence="1">Membrane</location>
        <topology evidence="1">Multi-pass membrane protein</topology>
    </subcellularLocation>
</comment>
<proteinExistence type="predicted"/>
<evidence type="ECO:0000256" key="3">
    <source>
        <dbReference type="ARBA" id="ARBA00022989"/>
    </source>
</evidence>
<evidence type="ECO:0000313" key="6">
    <source>
        <dbReference type="EMBL" id="GAA3527080.1"/>
    </source>
</evidence>
<reference evidence="7" key="1">
    <citation type="journal article" date="2019" name="Int. J. Syst. Evol. Microbiol.">
        <title>The Global Catalogue of Microorganisms (GCM) 10K type strain sequencing project: providing services to taxonomists for standard genome sequencing and annotation.</title>
        <authorList>
            <consortium name="The Broad Institute Genomics Platform"/>
            <consortium name="The Broad Institute Genome Sequencing Center for Infectious Disease"/>
            <person name="Wu L."/>
            <person name="Ma J."/>
        </authorList>
    </citation>
    <scope>NUCLEOTIDE SEQUENCE [LARGE SCALE GENOMIC DNA]</scope>
    <source>
        <strain evidence="7">JCM 16898</strain>
    </source>
</reference>
<dbReference type="RefSeq" id="WP_344855262.1">
    <property type="nucleotide sequence ID" value="NZ_BAAAZN010000001.1"/>
</dbReference>
<protein>
    <recommendedName>
        <fullName evidence="8">DoxX-like family protein</fullName>
    </recommendedName>
</protein>
<evidence type="ECO:0000256" key="4">
    <source>
        <dbReference type="ARBA" id="ARBA00023136"/>
    </source>
</evidence>
<keyword evidence="2 5" id="KW-0812">Transmembrane</keyword>
<evidence type="ECO:0008006" key="8">
    <source>
        <dbReference type="Google" id="ProtNLM"/>
    </source>
</evidence>